<name>A0A7R8XHC8_9CRUS</name>
<feature type="domain" description="BTB" evidence="4">
    <location>
        <begin position="70"/>
        <end position="163"/>
    </location>
</feature>
<evidence type="ECO:0000256" key="3">
    <source>
        <dbReference type="ARBA" id="ARBA00023203"/>
    </source>
</evidence>
<protein>
    <recommendedName>
        <fullName evidence="4">BTB domain-containing protein</fullName>
    </recommendedName>
</protein>
<organism evidence="5">
    <name type="scientific">Darwinula stevensoni</name>
    <dbReference type="NCBI Taxonomy" id="69355"/>
    <lineage>
        <taxon>Eukaryota</taxon>
        <taxon>Metazoa</taxon>
        <taxon>Ecdysozoa</taxon>
        <taxon>Arthropoda</taxon>
        <taxon>Crustacea</taxon>
        <taxon>Oligostraca</taxon>
        <taxon>Ostracoda</taxon>
        <taxon>Podocopa</taxon>
        <taxon>Podocopida</taxon>
        <taxon>Darwinulocopina</taxon>
        <taxon>Darwinuloidea</taxon>
        <taxon>Darwinulidae</taxon>
        <taxon>Darwinula</taxon>
    </lineage>
</organism>
<evidence type="ECO:0000259" key="4">
    <source>
        <dbReference type="SMART" id="SM00225"/>
    </source>
</evidence>
<dbReference type="EMBL" id="CAJPEV010001436">
    <property type="protein sequence ID" value="CAG0892643.1"/>
    <property type="molecule type" value="Genomic_DNA"/>
</dbReference>
<reference evidence="5" key="1">
    <citation type="submission" date="2020-11" db="EMBL/GenBank/DDBJ databases">
        <authorList>
            <person name="Tran Van P."/>
        </authorList>
    </citation>
    <scope>NUCLEOTIDE SEQUENCE</scope>
</reference>
<evidence type="ECO:0000256" key="2">
    <source>
        <dbReference type="ARBA" id="ARBA00022737"/>
    </source>
</evidence>
<gene>
    <name evidence="5" type="ORF">DSTB1V02_LOCUS7212</name>
</gene>
<dbReference type="PANTHER" id="PTHR24412:SF489">
    <property type="entry name" value="RING FINGER DOMAIN AND KELCH REPEAT-CONTAINING PROTEIN DDB_G0271372"/>
    <property type="match status" value="1"/>
</dbReference>
<dbReference type="OrthoDB" id="6381623at2759"/>
<proteinExistence type="predicted"/>
<dbReference type="Gene3D" id="3.30.710.10">
    <property type="entry name" value="Potassium Channel Kv1.1, Chain A"/>
    <property type="match status" value="1"/>
</dbReference>
<dbReference type="Proteomes" id="UP000677054">
    <property type="component" value="Unassembled WGS sequence"/>
</dbReference>
<dbReference type="InterPro" id="IPR011333">
    <property type="entry name" value="SKP1/BTB/POZ_sf"/>
</dbReference>
<accession>A0A7R8XHC8</accession>
<sequence length="360" mass="39689">MDSSGFKADECSDGNGTFSKRLLRLIRDLHLSARLRFQKLWIYNLLVIANFMSAVNIVLSSPNASVSSCSDVEIQLAEGAVPAHRLVLSAHNPSWETTESFDWKWLRQGVGSAVVEWMYTGDLNCGGDEDQKYKFLLDVLAAANSFQLLPLKNLCEEQVVDEVSRENCLSIFEKAGELGCASLKAAAQKLILSHWDEFAADDFAVLSDRNLYELLNERGSESVLHAAIRLKRGDVVGVFLAEHASQVSRVPQRRSTRMGAWGVGAEGEGLQKEVGQKQYSVKVVPEESVSRMHSSWMEAPGISVGRTKGKMGASPRRFTRAFRATGAQSRITVDRASAGGEEQGREINWFRCVLIDGCVA</sequence>
<dbReference type="EMBL" id="LR900953">
    <property type="protein sequence ID" value="CAD7247381.1"/>
    <property type="molecule type" value="Genomic_DNA"/>
</dbReference>
<dbReference type="AlphaFoldDB" id="A0A7R8XHC8"/>
<dbReference type="SMART" id="SM00225">
    <property type="entry name" value="BTB"/>
    <property type="match status" value="1"/>
</dbReference>
<dbReference type="PANTHER" id="PTHR24412">
    <property type="entry name" value="KELCH PROTEIN"/>
    <property type="match status" value="1"/>
</dbReference>
<evidence type="ECO:0000313" key="5">
    <source>
        <dbReference type="EMBL" id="CAD7247381.1"/>
    </source>
</evidence>
<keyword evidence="2" id="KW-0677">Repeat</keyword>
<dbReference type="SUPFAM" id="SSF54695">
    <property type="entry name" value="POZ domain"/>
    <property type="match status" value="1"/>
</dbReference>
<dbReference type="InterPro" id="IPR000210">
    <property type="entry name" value="BTB/POZ_dom"/>
</dbReference>
<evidence type="ECO:0000313" key="6">
    <source>
        <dbReference type="Proteomes" id="UP000677054"/>
    </source>
</evidence>
<keyword evidence="6" id="KW-1185">Reference proteome</keyword>
<evidence type="ECO:0000256" key="1">
    <source>
        <dbReference type="ARBA" id="ARBA00022441"/>
    </source>
</evidence>
<keyword evidence="3" id="KW-0009">Actin-binding</keyword>
<keyword evidence="1" id="KW-0880">Kelch repeat</keyword>